<name>A0A914CHT3_9BILA</name>
<dbReference type="InterPro" id="IPR025110">
    <property type="entry name" value="AMP-bd_C"/>
</dbReference>
<keyword evidence="5" id="KW-1185">Reference proteome</keyword>
<evidence type="ECO:0000259" key="3">
    <source>
        <dbReference type="Pfam" id="PF00501"/>
    </source>
</evidence>
<dbReference type="GO" id="GO:0005777">
    <property type="term" value="C:peroxisome"/>
    <property type="evidence" value="ECO:0007669"/>
    <property type="project" value="UniProtKB-SubCell"/>
</dbReference>
<proteinExistence type="predicted"/>
<accession>A0A914CHT3</accession>
<dbReference type="GO" id="GO:0016405">
    <property type="term" value="F:CoA-ligase activity"/>
    <property type="evidence" value="ECO:0007669"/>
    <property type="project" value="TreeGrafter"/>
</dbReference>
<comment type="subcellular location">
    <subcellularLocation>
        <location evidence="1">Peroxisome</location>
    </subcellularLocation>
</comment>
<dbReference type="SUPFAM" id="SSF56801">
    <property type="entry name" value="Acetyl-CoA synthetase-like"/>
    <property type="match status" value="1"/>
</dbReference>
<dbReference type="Pfam" id="PF13193">
    <property type="entry name" value="AMP-binding_C"/>
    <property type="match status" value="1"/>
</dbReference>
<protein>
    <submittedName>
        <fullName evidence="6">Uncharacterized protein</fullName>
    </submittedName>
</protein>
<dbReference type="InterPro" id="IPR042099">
    <property type="entry name" value="ANL_N_sf"/>
</dbReference>
<sequence length="191" mass="21231">MSGAAPLGKDLIEEVYRKLSNAKYIVQSYGLTESGMSSHYPILDREHYAAAGRLLSNFSQKIVDIDTGKELPIGQKGEVYLQTPSNMMGYFNNPKATAETLTPDNWLKTGDIGYLDEDGWLYVVDRLKEMIKVKGFQVAPAELEDLLLSNPDVQDCAVIGIPDEKSGEVPKAYVVKKDPNLTKLQVEEFVK</sequence>
<reference evidence="6" key="1">
    <citation type="submission" date="2022-11" db="UniProtKB">
        <authorList>
            <consortium name="WormBaseParasite"/>
        </authorList>
    </citation>
    <scope>IDENTIFICATION</scope>
</reference>
<organism evidence="5 6">
    <name type="scientific">Acrobeloides nanus</name>
    <dbReference type="NCBI Taxonomy" id="290746"/>
    <lineage>
        <taxon>Eukaryota</taxon>
        <taxon>Metazoa</taxon>
        <taxon>Ecdysozoa</taxon>
        <taxon>Nematoda</taxon>
        <taxon>Chromadorea</taxon>
        <taxon>Rhabditida</taxon>
        <taxon>Tylenchina</taxon>
        <taxon>Cephalobomorpha</taxon>
        <taxon>Cephaloboidea</taxon>
        <taxon>Cephalobidae</taxon>
        <taxon>Acrobeloides</taxon>
    </lineage>
</organism>
<dbReference type="Gene3D" id="3.40.50.12780">
    <property type="entry name" value="N-terminal domain of ligase-like"/>
    <property type="match status" value="1"/>
</dbReference>
<dbReference type="Proteomes" id="UP000887540">
    <property type="component" value="Unplaced"/>
</dbReference>
<dbReference type="Gene3D" id="3.30.300.30">
    <property type="match status" value="1"/>
</dbReference>
<dbReference type="WBParaSite" id="ACRNAN_scaffold10970.g14161.t1">
    <property type="protein sequence ID" value="ACRNAN_scaffold10970.g14161.t1"/>
    <property type="gene ID" value="ACRNAN_scaffold10970.g14161"/>
</dbReference>
<dbReference type="AlphaFoldDB" id="A0A914CHT3"/>
<feature type="domain" description="AMP-dependent synthetase/ligase" evidence="3">
    <location>
        <begin position="1"/>
        <end position="91"/>
    </location>
</feature>
<evidence type="ECO:0000256" key="2">
    <source>
        <dbReference type="ARBA" id="ARBA00023140"/>
    </source>
</evidence>
<evidence type="ECO:0000313" key="6">
    <source>
        <dbReference type="WBParaSite" id="ACRNAN_scaffold10970.g14161.t1"/>
    </source>
</evidence>
<dbReference type="InterPro" id="IPR000873">
    <property type="entry name" value="AMP-dep_synth/lig_dom"/>
</dbReference>
<feature type="domain" description="AMP-binding enzyme C-terminal" evidence="4">
    <location>
        <begin position="142"/>
        <end position="188"/>
    </location>
</feature>
<keyword evidence="2" id="KW-0576">Peroxisome</keyword>
<evidence type="ECO:0000256" key="1">
    <source>
        <dbReference type="ARBA" id="ARBA00004275"/>
    </source>
</evidence>
<dbReference type="PANTHER" id="PTHR24096:SF422">
    <property type="entry name" value="BCDNA.GH02901"/>
    <property type="match status" value="1"/>
</dbReference>
<evidence type="ECO:0000313" key="5">
    <source>
        <dbReference type="Proteomes" id="UP000887540"/>
    </source>
</evidence>
<dbReference type="Pfam" id="PF00501">
    <property type="entry name" value="AMP-binding"/>
    <property type="match status" value="1"/>
</dbReference>
<evidence type="ECO:0000259" key="4">
    <source>
        <dbReference type="Pfam" id="PF13193"/>
    </source>
</evidence>
<dbReference type="InterPro" id="IPR045851">
    <property type="entry name" value="AMP-bd_C_sf"/>
</dbReference>
<dbReference type="PANTHER" id="PTHR24096">
    <property type="entry name" value="LONG-CHAIN-FATTY-ACID--COA LIGASE"/>
    <property type="match status" value="1"/>
</dbReference>